<dbReference type="AlphaFoldDB" id="A0A2N1PPM4"/>
<feature type="domain" description="Exonuclease" evidence="1">
    <location>
        <begin position="3"/>
        <end position="170"/>
    </location>
</feature>
<protein>
    <submittedName>
        <fullName evidence="2">DNA polymerase III subunit epsilon</fullName>
    </submittedName>
</protein>
<evidence type="ECO:0000313" key="2">
    <source>
        <dbReference type="EMBL" id="PKK90232.1"/>
    </source>
</evidence>
<dbReference type="Pfam" id="PF00929">
    <property type="entry name" value="RNase_T"/>
    <property type="match status" value="1"/>
</dbReference>
<comment type="caution">
    <text evidence="2">The sequence shown here is derived from an EMBL/GenBank/DDBJ whole genome shotgun (WGS) entry which is preliminary data.</text>
</comment>
<dbReference type="EMBL" id="PGXC01000007">
    <property type="protein sequence ID" value="PKK90232.1"/>
    <property type="molecule type" value="Genomic_DNA"/>
</dbReference>
<evidence type="ECO:0000259" key="1">
    <source>
        <dbReference type="SMART" id="SM00479"/>
    </source>
</evidence>
<dbReference type="GO" id="GO:0005829">
    <property type="term" value="C:cytosol"/>
    <property type="evidence" value="ECO:0007669"/>
    <property type="project" value="TreeGrafter"/>
</dbReference>
<name>A0A2N1PPM4_9BACT</name>
<organism evidence="2 3">
    <name type="scientific">Candidatus Wallbacteria bacterium HGW-Wallbacteria-1</name>
    <dbReference type="NCBI Taxonomy" id="2013854"/>
    <lineage>
        <taxon>Bacteria</taxon>
        <taxon>Candidatus Walliibacteriota</taxon>
    </lineage>
</organism>
<dbReference type="GO" id="GO:0008408">
    <property type="term" value="F:3'-5' exonuclease activity"/>
    <property type="evidence" value="ECO:0007669"/>
    <property type="project" value="TreeGrafter"/>
</dbReference>
<dbReference type="InterPro" id="IPR006054">
    <property type="entry name" value="DnaQ"/>
</dbReference>
<dbReference type="SMART" id="SM00479">
    <property type="entry name" value="EXOIII"/>
    <property type="match status" value="1"/>
</dbReference>
<dbReference type="Proteomes" id="UP000233256">
    <property type="component" value="Unassembled WGS sequence"/>
</dbReference>
<dbReference type="InterPro" id="IPR036397">
    <property type="entry name" value="RNaseH_sf"/>
</dbReference>
<dbReference type="CDD" id="cd06127">
    <property type="entry name" value="DEDDh"/>
    <property type="match status" value="1"/>
</dbReference>
<dbReference type="GO" id="GO:0003887">
    <property type="term" value="F:DNA-directed DNA polymerase activity"/>
    <property type="evidence" value="ECO:0007669"/>
    <property type="project" value="InterPro"/>
</dbReference>
<sequence length="211" mass="23813">MDRMAVIDFETTGLSPDMGDRAIEIAAVIVEKNRIVDRFQSLMNCGLAIPPFIQQLTGINNQMLEDAPKSSAVMKDFAGFAGNIPLIAHNASFDQKFLDAEWRRVGIKRRQPVICSMLLSRRVYQDSPNHKLGTLASFLNLPVCGNFHRAMADAEVTAHLMFRMAQDLRHRYGRMDLLDHVLLGHLQKIPKGEVGRFMMKKNSCSRDRTAL</sequence>
<dbReference type="NCBIfam" id="TIGR00573">
    <property type="entry name" value="dnaq"/>
    <property type="match status" value="1"/>
</dbReference>
<dbReference type="InterPro" id="IPR012337">
    <property type="entry name" value="RNaseH-like_sf"/>
</dbReference>
<reference evidence="2 3" key="1">
    <citation type="journal article" date="2017" name="ISME J.">
        <title>Potential for microbial H2 and metal transformations associated with novel bacteria and archaea in deep terrestrial subsurface sediments.</title>
        <authorList>
            <person name="Hernsdorf A.W."/>
            <person name="Amano Y."/>
            <person name="Miyakawa K."/>
            <person name="Ise K."/>
            <person name="Suzuki Y."/>
            <person name="Anantharaman K."/>
            <person name="Probst A."/>
            <person name="Burstein D."/>
            <person name="Thomas B.C."/>
            <person name="Banfield J.F."/>
        </authorList>
    </citation>
    <scope>NUCLEOTIDE SEQUENCE [LARGE SCALE GENOMIC DNA]</scope>
    <source>
        <strain evidence="2">HGW-Wallbacteria-1</strain>
    </source>
</reference>
<dbReference type="InterPro" id="IPR013520">
    <property type="entry name" value="Ribonucl_H"/>
</dbReference>
<dbReference type="FunFam" id="3.30.420.10:FF:000045">
    <property type="entry name" value="3'-5' exonuclease DinG"/>
    <property type="match status" value="1"/>
</dbReference>
<dbReference type="Gene3D" id="3.30.420.10">
    <property type="entry name" value="Ribonuclease H-like superfamily/Ribonuclease H"/>
    <property type="match status" value="1"/>
</dbReference>
<dbReference type="SUPFAM" id="SSF53098">
    <property type="entry name" value="Ribonuclease H-like"/>
    <property type="match status" value="1"/>
</dbReference>
<dbReference type="PANTHER" id="PTHR30231">
    <property type="entry name" value="DNA POLYMERASE III SUBUNIT EPSILON"/>
    <property type="match status" value="1"/>
</dbReference>
<dbReference type="GO" id="GO:0003677">
    <property type="term" value="F:DNA binding"/>
    <property type="evidence" value="ECO:0007669"/>
    <property type="project" value="InterPro"/>
</dbReference>
<dbReference type="GO" id="GO:0045004">
    <property type="term" value="P:DNA replication proofreading"/>
    <property type="evidence" value="ECO:0007669"/>
    <property type="project" value="TreeGrafter"/>
</dbReference>
<accession>A0A2N1PPM4</accession>
<gene>
    <name evidence="2" type="ORF">CVV64_10930</name>
</gene>
<evidence type="ECO:0000313" key="3">
    <source>
        <dbReference type="Proteomes" id="UP000233256"/>
    </source>
</evidence>
<dbReference type="PANTHER" id="PTHR30231:SF37">
    <property type="entry name" value="EXODEOXYRIBONUCLEASE 10"/>
    <property type="match status" value="1"/>
</dbReference>
<proteinExistence type="predicted"/>